<keyword evidence="2" id="KW-1185">Reference proteome</keyword>
<proteinExistence type="predicted"/>
<reference evidence="1 2" key="1">
    <citation type="submission" date="2019-10" db="EMBL/GenBank/DDBJ databases">
        <title>Genomic and transcriptomic insights into the perfect genentic adaptation of a filamentous nitrogen-fixing cyanobacterium to rice fields.</title>
        <authorList>
            <person name="Chen Z."/>
        </authorList>
    </citation>
    <scope>NUCLEOTIDE SEQUENCE [LARGE SCALE GENOMIC DNA]</scope>
    <source>
        <strain evidence="1">CCNUC1</strain>
    </source>
</reference>
<gene>
    <name evidence="1" type="ORF">GXM_03650</name>
</gene>
<evidence type="ECO:0000313" key="2">
    <source>
        <dbReference type="Proteomes" id="UP000326678"/>
    </source>
</evidence>
<protein>
    <submittedName>
        <fullName evidence="1">Uncharacterized protein</fullName>
    </submittedName>
</protein>
<evidence type="ECO:0000313" key="1">
    <source>
        <dbReference type="EMBL" id="QFS46170.1"/>
    </source>
</evidence>
<dbReference type="AlphaFoldDB" id="A0A5P8W0G4"/>
<accession>A0A5P8W0G4</accession>
<organism evidence="1 2">
    <name type="scientific">Nostoc sphaeroides CCNUC1</name>
    <dbReference type="NCBI Taxonomy" id="2653204"/>
    <lineage>
        <taxon>Bacteria</taxon>
        <taxon>Bacillati</taxon>
        <taxon>Cyanobacteriota</taxon>
        <taxon>Cyanophyceae</taxon>
        <taxon>Nostocales</taxon>
        <taxon>Nostocaceae</taxon>
        <taxon>Nostoc</taxon>
    </lineage>
</organism>
<sequence length="45" mass="5056">MCRLGSHSALAGLPTCSRSVSPWEKQVAFEERNPTFRDFVGLRFA</sequence>
<dbReference type="EMBL" id="CP045226">
    <property type="protein sequence ID" value="QFS46170.1"/>
    <property type="molecule type" value="Genomic_DNA"/>
</dbReference>
<dbReference type="Proteomes" id="UP000326678">
    <property type="component" value="Chromosome Gxm1"/>
</dbReference>
<dbReference type="KEGG" id="nsh:GXM_03650"/>
<name>A0A5P8W0G4_9NOSO</name>